<keyword evidence="1 2" id="KW-0238">DNA-binding</keyword>
<dbReference type="PROSITE" id="PS50977">
    <property type="entry name" value="HTH_TETR_2"/>
    <property type="match status" value="1"/>
</dbReference>
<dbReference type="GO" id="GO:0003677">
    <property type="term" value="F:DNA binding"/>
    <property type="evidence" value="ECO:0007669"/>
    <property type="project" value="UniProtKB-UniRule"/>
</dbReference>
<dbReference type="STRING" id="71451.RV07_GL003193"/>
<dbReference type="InterPro" id="IPR009057">
    <property type="entry name" value="Homeodomain-like_sf"/>
</dbReference>
<gene>
    <name evidence="5" type="ORF">I585_00815</name>
    <name evidence="4" type="ORF">UAI_00884</name>
</gene>
<evidence type="ECO:0000313" key="4">
    <source>
        <dbReference type="EMBL" id="EOH80843.1"/>
    </source>
</evidence>
<dbReference type="AlphaFoldDB" id="R2PCB8"/>
<evidence type="ECO:0000259" key="3">
    <source>
        <dbReference type="PROSITE" id="PS50977"/>
    </source>
</evidence>
<name>R2PCB8_9ENTE</name>
<dbReference type="PANTHER" id="PTHR43479">
    <property type="entry name" value="ACREF/ENVCD OPERON REPRESSOR-RELATED"/>
    <property type="match status" value="1"/>
</dbReference>
<dbReference type="Gene3D" id="1.10.357.10">
    <property type="entry name" value="Tetracycline Repressor, domain 2"/>
    <property type="match status" value="1"/>
</dbReference>
<dbReference type="PANTHER" id="PTHR43479:SF11">
    <property type="entry name" value="ACREF_ENVCD OPERON REPRESSOR-RELATED"/>
    <property type="match status" value="1"/>
</dbReference>
<organism evidence="4 6">
    <name type="scientific">Enterococcus malodoratus ATCC 43197</name>
    <dbReference type="NCBI Taxonomy" id="1158601"/>
    <lineage>
        <taxon>Bacteria</taxon>
        <taxon>Bacillati</taxon>
        <taxon>Bacillota</taxon>
        <taxon>Bacilli</taxon>
        <taxon>Lactobacillales</taxon>
        <taxon>Enterococcaceae</taxon>
        <taxon>Enterococcus</taxon>
    </lineage>
</organism>
<evidence type="ECO:0000313" key="5">
    <source>
        <dbReference type="EMBL" id="EOT69352.1"/>
    </source>
</evidence>
<dbReference type="Pfam" id="PF00440">
    <property type="entry name" value="TetR_N"/>
    <property type="match status" value="1"/>
</dbReference>
<dbReference type="InterPro" id="IPR001647">
    <property type="entry name" value="HTH_TetR"/>
</dbReference>
<dbReference type="Proteomes" id="UP000014148">
    <property type="component" value="Unassembled WGS sequence"/>
</dbReference>
<feature type="DNA-binding region" description="H-T-H motif" evidence="2">
    <location>
        <begin position="30"/>
        <end position="49"/>
    </location>
</feature>
<dbReference type="PATRIC" id="fig|1158601.3.peg.857"/>
<protein>
    <recommendedName>
        <fullName evidence="3">HTH tetR-type domain-containing protein</fullName>
    </recommendedName>
</protein>
<dbReference type="GeneID" id="79788137"/>
<dbReference type="Proteomes" id="UP000013783">
    <property type="component" value="Unassembled WGS sequence"/>
</dbReference>
<dbReference type="SUPFAM" id="SSF46689">
    <property type="entry name" value="Homeodomain-like"/>
    <property type="match status" value="1"/>
</dbReference>
<comment type="caution">
    <text evidence="4">The sequence shown here is derived from an EMBL/GenBank/DDBJ whole genome shotgun (WGS) entry which is preliminary data.</text>
</comment>
<evidence type="ECO:0000313" key="6">
    <source>
        <dbReference type="Proteomes" id="UP000013783"/>
    </source>
</evidence>
<reference evidence="4 6" key="1">
    <citation type="submission" date="2013-02" db="EMBL/GenBank/DDBJ databases">
        <title>The Genome Sequence of Enterococcus malodoratus ATCC_43197.</title>
        <authorList>
            <consortium name="The Broad Institute Genome Sequencing Platform"/>
            <consortium name="The Broad Institute Genome Sequencing Center for Infectious Disease"/>
            <person name="Earl A.M."/>
            <person name="Gilmore M.S."/>
            <person name="Lebreton F."/>
            <person name="Walker B."/>
            <person name="Young S.K."/>
            <person name="Zeng Q."/>
            <person name="Gargeya S."/>
            <person name="Fitzgerald M."/>
            <person name="Haas B."/>
            <person name="Abouelleil A."/>
            <person name="Alvarado L."/>
            <person name="Arachchi H.M."/>
            <person name="Berlin A.M."/>
            <person name="Chapman S.B."/>
            <person name="Dewar J."/>
            <person name="Goldberg J."/>
            <person name="Griggs A."/>
            <person name="Gujja S."/>
            <person name="Hansen M."/>
            <person name="Howarth C."/>
            <person name="Imamovic A."/>
            <person name="Larimer J."/>
            <person name="McCowan C."/>
            <person name="Murphy C."/>
            <person name="Neiman D."/>
            <person name="Pearson M."/>
            <person name="Priest M."/>
            <person name="Roberts A."/>
            <person name="Saif S."/>
            <person name="Shea T."/>
            <person name="Sisk P."/>
            <person name="Sykes S."/>
            <person name="Wortman J."/>
            <person name="Nusbaum C."/>
            <person name="Birren B."/>
        </authorList>
    </citation>
    <scope>NUCLEOTIDE SEQUENCE [LARGE SCALE GENOMIC DNA]</scope>
    <source>
        <strain evidence="4 6">ATCC 43197</strain>
    </source>
</reference>
<reference evidence="5 7" key="2">
    <citation type="submission" date="2013-03" db="EMBL/GenBank/DDBJ databases">
        <title>The Genome Sequence of Enterococcus malodoratus ATCC_43197 (PacBio/Illumina hybrid assembly).</title>
        <authorList>
            <consortium name="The Broad Institute Genomics Platform"/>
            <consortium name="The Broad Institute Genome Sequencing Center for Infectious Disease"/>
            <person name="Earl A."/>
            <person name="Russ C."/>
            <person name="Gilmore M."/>
            <person name="Surin D."/>
            <person name="Walker B."/>
            <person name="Young S."/>
            <person name="Zeng Q."/>
            <person name="Gargeya S."/>
            <person name="Fitzgerald M."/>
            <person name="Haas B."/>
            <person name="Abouelleil A."/>
            <person name="Allen A.W."/>
            <person name="Alvarado L."/>
            <person name="Arachchi H.M."/>
            <person name="Berlin A.M."/>
            <person name="Chapman S.B."/>
            <person name="Gainer-Dewar J."/>
            <person name="Goldberg J."/>
            <person name="Griggs A."/>
            <person name="Gujja S."/>
            <person name="Hansen M."/>
            <person name="Howarth C."/>
            <person name="Imamovic A."/>
            <person name="Ireland A."/>
            <person name="Larimer J."/>
            <person name="McCowan C."/>
            <person name="Murphy C."/>
            <person name="Pearson M."/>
            <person name="Poon T.W."/>
            <person name="Priest M."/>
            <person name="Roberts A."/>
            <person name="Saif S."/>
            <person name="Shea T."/>
            <person name="Sisk P."/>
            <person name="Sykes S."/>
            <person name="Wortman J."/>
            <person name="Nusbaum C."/>
            <person name="Birren B."/>
        </authorList>
    </citation>
    <scope>NUCLEOTIDE SEQUENCE [LARGE SCALE GENOMIC DNA]</scope>
    <source>
        <strain evidence="5 7">ATCC 43197</strain>
    </source>
</reference>
<feature type="domain" description="HTH tetR-type" evidence="3">
    <location>
        <begin position="6"/>
        <end position="67"/>
    </location>
</feature>
<dbReference type="OrthoDB" id="9814200at2"/>
<dbReference type="InterPro" id="IPR050624">
    <property type="entry name" value="HTH-type_Tx_Regulator"/>
</dbReference>
<dbReference type="RefSeq" id="WP_010739759.1">
    <property type="nucleotide sequence ID" value="NZ_KB946249.1"/>
</dbReference>
<dbReference type="EMBL" id="ASWA01000002">
    <property type="protein sequence ID" value="EOT69352.1"/>
    <property type="molecule type" value="Genomic_DNA"/>
</dbReference>
<proteinExistence type="predicted"/>
<keyword evidence="7" id="KW-1185">Reference proteome</keyword>
<evidence type="ECO:0000256" key="2">
    <source>
        <dbReference type="PROSITE-ProRule" id="PRU00335"/>
    </source>
</evidence>
<dbReference type="eggNOG" id="COG1309">
    <property type="taxonomic scope" value="Bacteria"/>
</dbReference>
<dbReference type="EMBL" id="AJAK01000007">
    <property type="protein sequence ID" value="EOH80843.1"/>
    <property type="molecule type" value="Genomic_DNA"/>
</dbReference>
<evidence type="ECO:0000256" key="1">
    <source>
        <dbReference type="ARBA" id="ARBA00023125"/>
    </source>
</evidence>
<evidence type="ECO:0000313" key="7">
    <source>
        <dbReference type="Proteomes" id="UP000014148"/>
    </source>
</evidence>
<sequence length="212" mass="24689">MRKDSRETRELILNSALELFLEKSYSHTSTNDIRKKAGNLSRGGLYYFFPKKEDILEALPEFLFKDSLPMDYILDDEKLNTIEKIRKLLYEEHKAIKNSSRGLLFYKLMSSPEFLMLFVNNLSVNTVPTYYQLILKGNADGSMKVKSPLYTAEVLPLLLNVWFNPTFFNQSSDDVDERIVYLENLLIDMGIPLLDDRLKDVLKQTWLLAKSE</sequence>
<accession>R2PCB8</accession>